<evidence type="ECO:0000313" key="3">
    <source>
        <dbReference type="EMBL" id="MBC5676758.1"/>
    </source>
</evidence>
<dbReference type="PROSITE" id="PS01273">
    <property type="entry name" value="COA_TRANSF_1"/>
    <property type="match status" value="1"/>
</dbReference>
<dbReference type="SMART" id="SM00882">
    <property type="entry name" value="CoA_trans"/>
    <property type="match status" value="1"/>
</dbReference>
<comment type="similarity">
    <text evidence="1">Belongs to the 3-oxoacid CoA-transferase subunit A family.</text>
</comment>
<dbReference type="InterPro" id="IPR037171">
    <property type="entry name" value="NagB/RpiA_transferase-like"/>
</dbReference>
<evidence type="ECO:0000313" key="4">
    <source>
        <dbReference type="Proteomes" id="UP000635828"/>
    </source>
</evidence>
<dbReference type="GO" id="GO:0016740">
    <property type="term" value="F:transferase activity"/>
    <property type="evidence" value="ECO:0007669"/>
    <property type="project" value="UniProtKB-KW"/>
</dbReference>
<name>A0ABR7FPI6_9FIRM</name>
<dbReference type="RefSeq" id="WP_024727791.1">
    <property type="nucleotide sequence ID" value="NZ_JACOOS010000003.1"/>
</dbReference>
<dbReference type="NCBIfam" id="TIGR02429">
    <property type="entry name" value="pcaI_scoA_fam"/>
    <property type="match status" value="1"/>
</dbReference>
<organism evidence="3 4">
    <name type="scientific">Anaerostipes hominis</name>
    <name type="common">ex Liu et al. 2021</name>
    <dbReference type="NCBI Taxonomy" id="2763018"/>
    <lineage>
        <taxon>Bacteria</taxon>
        <taxon>Bacillati</taxon>
        <taxon>Bacillota</taxon>
        <taxon>Clostridia</taxon>
        <taxon>Lachnospirales</taxon>
        <taxon>Lachnospiraceae</taxon>
        <taxon>Anaerostipes</taxon>
    </lineage>
</organism>
<keyword evidence="4" id="KW-1185">Reference proteome</keyword>
<evidence type="ECO:0000256" key="2">
    <source>
        <dbReference type="ARBA" id="ARBA00022679"/>
    </source>
</evidence>
<keyword evidence="2 3" id="KW-0808">Transferase</keyword>
<dbReference type="Proteomes" id="UP000635828">
    <property type="component" value="Unassembled WGS sequence"/>
</dbReference>
<dbReference type="SUPFAM" id="SSF100950">
    <property type="entry name" value="NagB/RpiA/CoA transferase-like"/>
    <property type="match status" value="1"/>
</dbReference>
<dbReference type="Pfam" id="PF01144">
    <property type="entry name" value="CoA_trans"/>
    <property type="match status" value="1"/>
</dbReference>
<dbReference type="InterPro" id="IPR012792">
    <property type="entry name" value="3-oxoacid_CoA-transf_A"/>
</dbReference>
<dbReference type="PANTHER" id="PTHR13707">
    <property type="entry name" value="KETOACID-COENZYME A TRANSFERASE"/>
    <property type="match status" value="1"/>
</dbReference>
<protein>
    <submittedName>
        <fullName evidence="3">CoA transferase subunit A</fullName>
    </submittedName>
</protein>
<dbReference type="InterPro" id="IPR004163">
    <property type="entry name" value="CoA_transf_BS"/>
</dbReference>
<gene>
    <name evidence="3" type="ORF">H8S22_03780</name>
</gene>
<dbReference type="Gene3D" id="3.40.1080.10">
    <property type="entry name" value="Glutaconate Coenzyme A-transferase"/>
    <property type="match status" value="1"/>
</dbReference>
<reference evidence="3 4" key="1">
    <citation type="submission" date="2020-08" db="EMBL/GenBank/DDBJ databases">
        <title>Genome public.</title>
        <authorList>
            <person name="Liu C."/>
            <person name="Sun Q."/>
        </authorList>
    </citation>
    <scope>NUCLEOTIDE SEQUENCE [LARGE SCALE GENOMIC DNA]</scope>
    <source>
        <strain evidence="3 4">NSJ-7</strain>
    </source>
</reference>
<proteinExistence type="inferred from homology"/>
<dbReference type="InterPro" id="IPR004165">
    <property type="entry name" value="CoA_trans_fam_I"/>
</dbReference>
<dbReference type="EMBL" id="JACOOS010000003">
    <property type="protein sequence ID" value="MBC5676758.1"/>
    <property type="molecule type" value="Genomic_DNA"/>
</dbReference>
<accession>A0ABR7FPI6</accession>
<sequence length="224" mass="23685">MKKRITADKAMEFIHDGSVLMIGGFLSNGTPERLMDAIVKKGYKNLTVISNDSGLNEKTGIGKLISAGLVKKIITSHIGTNPETGRQMSEGTLEVTLVPQGTLAERIRAGGSGLGGVLTPTGVGTEVAEGKETVNIHGEEYLLELPLKADVALIRGSVVDEDGNIYYDGTTKNFNPLMAQAAEVVIAGAEKIVSAGEINPNHVMTPKILVDYIVQEPQKCGGVE</sequence>
<comment type="caution">
    <text evidence="3">The sequence shown here is derived from an EMBL/GenBank/DDBJ whole genome shotgun (WGS) entry which is preliminary data.</text>
</comment>
<evidence type="ECO:0000256" key="1">
    <source>
        <dbReference type="ARBA" id="ARBA00005612"/>
    </source>
</evidence>
<dbReference type="PANTHER" id="PTHR13707:SF60">
    <property type="entry name" value="ACETATE COA-TRANSFERASE SUBUNIT ALPHA"/>
    <property type="match status" value="1"/>
</dbReference>